<gene>
    <name evidence="1" type="ORF">PBRA_004372</name>
</gene>
<sequence>MHQIAIVHTVAINHAAVPEVPVVRDVAIHHVAMYDAAFVHESVPVVQGFFVCQFMPDNAMMAEHPAITVHIMVAIADHAVVHIMHAANDNGFVHAMIEVKVVLEHINSMVLAYRAPS</sequence>
<accession>A0A0G4IK90</accession>
<proteinExistence type="predicted"/>
<protein>
    <submittedName>
        <fullName evidence="1">Uncharacterized protein</fullName>
    </submittedName>
</protein>
<evidence type="ECO:0000313" key="1">
    <source>
        <dbReference type="EMBL" id="CEO95646.1"/>
    </source>
</evidence>
<keyword evidence="2" id="KW-1185">Reference proteome</keyword>
<evidence type="ECO:0000313" key="2">
    <source>
        <dbReference type="Proteomes" id="UP000039324"/>
    </source>
</evidence>
<dbReference type="Proteomes" id="UP000039324">
    <property type="component" value="Unassembled WGS sequence"/>
</dbReference>
<dbReference type="AlphaFoldDB" id="A0A0G4IK90"/>
<organism evidence="1 2">
    <name type="scientific">Plasmodiophora brassicae</name>
    <name type="common">Clubroot disease agent</name>
    <dbReference type="NCBI Taxonomy" id="37360"/>
    <lineage>
        <taxon>Eukaryota</taxon>
        <taxon>Sar</taxon>
        <taxon>Rhizaria</taxon>
        <taxon>Endomyxa</taxon>
        <taxon>Phytomyxea</taxon>
        <taxon>Plasmodiophorida</taxon>
        <taxon>Plasmodiophoridae</taxon>
        <taxon>Plasmodiophora</taxon>
    </lineage>
</organism>
<dbReference type="EMBL" id="CDSF01000024">
    <property type="protein sequence ID" value="CEO95646.1"/>
    <property type="molecule type" value="Genomic_DNA"/>
</dbReference>
<reference evidence="1 2" key="1">
    <citation type="submission" date="2015-02" db="EMBL/GenBank/DDBJ databases">
        <authorList>
            <person name="Chooi Y.-H."/>
        </authorList>
    </citation>
    <scope>NUCLEOTIDE SEQUENCE [LARGE SCALE GENOMIC DNA]</scope>
    <source>
        <strain evidence="1">E3</strain>
    </source>
</reference>
<name>A0A0G4IK90_PLABS</name>